<organism evidence="8 9">
    <name type="scientific">Kryptolebias marmoratus</name>
    <name type="common">Mangrove killifish</name>
    <name type="synonym">Rivulus marmoratus</name>
    <dbReference type="NCBI Taxonomy" id="37003"/>
    <lineage>
        <taxon>Eukaryota</taxon>
        <taxon>Metazoa</taxon>
        <taxon>Chordata</taxon>
        <taxon>Craniata</taxon>
        <taxon>Vertebrata</taxon>
        <taxon>Euteleostomi</taxon>
        <taxon>Actinopterygii</taxon>
        <taxon>Neopterygii</taxon>
        <taxon>Teleostei</taxon>
        <taxon>Neoteleostei</taxon>
        <taxon>Acanthomorphata</taxon>
        <taxon>Ovalentaria</taxon>
        <taxon>Atherinomorphae</taxon>
        <taxon>Cyprinodontiformes</taxon>
        <taxon>Rivulidae</taxon>
        <taxon>Kryptolebias</taxon>
    </lineage>
</organism>
<evidence type="ECO:0000256" key="1">
    <source>
        <dbReference type="ARBA" id="ARBA00022658"/>
    </source>
</evidence>
<dbReference type="InterPro" id="IPR000980">
    <property type="entry name" value="SH2"/>
</dbReference>
<dbReference type="Proteomes" id="UP000264800">
    <property type="component" value="Unplaced"/>
</dbReference>
<feature type="domain" description="Ras-GEF" evidence="7">
    <location>
        <begin position="346"/>
        <end position="592"/>
    </location>
</feature>
<protein>
    <submittedName>
        <fullName evidence="8">BCAR3 adaptor protein, NSP family member</fullName>
    </submittedName>
</protein>
<evidence type="ECO:0000256" key="2">
    <source>
        <dbReference type="ARBA" id="ARBA00022999"/>
    </source>
</evidence>
<dbReference type="InterPro" id="IPR023578">
    <property type="entry name" value="Ras_GEF_dom_sf"/>
</dbReference>
<dbReference type="SMART" id="SM00147">
    <property type="entry name" value="RasGEF"/>
    <property type="match status" value="1"/>
</dbReference>
<dbReference type="OMA" id="MDPAMEY"/>
<reference evidence="8" key="2">
    <citation type="submission" date="2025-09" db="UniProtKB">
        <authorList>
            <consortium name="Ensembl"/>
        </authorList>
    </citation>
    <scope>IDENTIFICATION</scope>
</reference>
<dbReference type="SUPFAM" id="SSF55550">
    <property type="entry name" value="SH2 domain"/>
    <property type="match status" value="1"/>
</dbReference>
<dbReference type="GeneTree" id="ENSGT00940000154130"/>
<dbReference type="Gene3D" id="3.30.505.10">
    <property type="entry name" value="SH2 domain"/>
    <property type="match status" value="1"/>
</dbReference>
<keyword evidence="1 3" id="KW-0344">Guanine-nucleotide releasing factor</keyword>
<evidence type="ECO:0000313" key="9">
    <source>
        <dbReference type="Proteomes" id="UP000264800"/>
    </source>
</evidence>
<dbReference type="AlphaFoldDB" id="A0A3Q3A137"/>
<dbReference type="SMART" id="SM00252">
    <property type="entry name" value="SH2"/>
    <property type="match status" value="1"/>
</dbReference>
<keyword evidence="2 4" id="KW-0727">SH2 domain</keyword>
<name>A0A3Q3A137_KRYMA</name>
<evidence type="ECO:0000256" key="4">
    <source>
        <dbReference type="PROSITE-ProRule" id="PRU00191"/>
    </source>
</evidence>
<dbReference type="InterPro" id="IPR051853">
    <property type="entry name" value="SH2-Ras-GEF_adapter"/>
</dbReference>
<dbReference type="GO" id="GO:0001784">
    <property type="term" value="F:phosphotyrosine residue binding"/>
    <property type="evidence" value="ECO:0007669"/>
    <property type="project" value="InterPro"/>
</dbReference>
<dbReference type="PANTHER" id="PTHR14247:SF10">
    <property type="entry name" value="BREAST CANCER ANTI-ESTROGEN RESISTANCE PROTEIN 3"/>
    <property type="match status" value="1"/>
</dbReference>
<evidence type="ECO:0000259" key="7">
    <source>
        <dbReference type="PROSITE" id="PS50009"/>
    </source>
</evidence>
<dbReference type="CDD" id="cd10337">
    <property type="entry name" value="SH2_BCAR3"/>
    <property type="match status" value="1"/>
</dbReference>
<keyword evidence="9" id="KW-1185">Reference proteome</keyword>
<dbReference type="GO" id="GO:0005085">
    <property type="term" value="F:guanyl-nucleotide exchange factor activity"/>
    <property type="evidence" value="ECO:0007669"/>
    <property type="project" value="UniProtKB-KW"/>
</dbReference>
<dbReference type="Gene3D" id="1.10.840.10">
    <property type="entry name" value="Ras guanine-nucleotide exchange factors catalytic domain"/>
    <property type="match status" value="2"/>
</dbReference>
<dbReference type="InterPro" id="IPR036860">
    <property type="entry name" value="SH2_dom_sf"/>
</dbReference>
<dbReference type="STRING" id="37003.ENSKMAP00000009898"/>
<reference evidence="8" key="1">
    <citation type="submission" date="2025-08" db="UniProtKB">
        <authorList>
            <consortium name="Ensembl"/>
        </authorList>
    </citation>
    <scope>IDENTIFICATION</scope>
</reference>
<dbReference type="FunFam" id="3.30.505.10:FF:000013">
    <property type="entry name" value="SH2 domain-containing protein 3C isoform X1"/>
    <property type="match status" value="1"/>
</dbReference>
<sequence length="599" mass="67205">ARQEKFSRDQFILDCSLEKLRRELEEELKMSSEEPRSHAWYHGAIPRQVAENLVQRDGDFLVRDSVSSPGSFVLTCQWRNSAQHFKINKKVVMRNEAYSRIEYRLDKEGFDSVPALIRFYVGNRKPVSQVVGAIIFQPINRSMPLRCLEEQYGLSSNHKEAGLTEQERRGQKRLSLNITNGFWSHLSLRLKDRCGSQPASLNQVQERRRPLKAHQSESFLPLGQAIRGSDSQLCPKPPPKPSKVSLTRLPRSSGLQPLMPPSTSTCLAASPLSSTASSWRSGGNSEASAVVDNLREKEKFVFQRPVVETESVFRPSDFGSRLLPPENKPLEMVVLKRAKELLLTYNHQSIARHLLLADCQVARILGVTPQLKGQMGVSSGLELVTLPHGRQLRLDLMERHHTMAISIAVDILGCTGSVEERASTLNRIILVAKELKDSLGDLFGFTALMKALDLQQVTQTPPTHKHDELHTNSSSPPVVCIPHLVPLLTLMERPSITPEGTELWESSDQGCDIMLRHLEAARDVANNAQSFTANAHQILQGFQCDEDLLEVFKTDFQLRLLWGSRGATVNQSDRFNKFSLILTALSRKLEAPPTTQTLI</sequence>
<feature type="region of interest" description="Disordered" evidence="5">
    <location>
        <begin position="198"/>
        <end position="269"/>
    </location>
</feature>
<dbReference type="Pfam" id="PF00017">
    <property type="entry name" value="SH2"/>
    <property type="match status" value="1"/>
</dbReference>
<dbReference type="InterPro" id="IPR044102">
    <property type="entry name" value="SH2_SHEP1/BCAR3/NSP1"/>
</dbReference>
<evidence type="ECO:0000313" key="8">
    <source>
        <dbReference type="Ensembl" id="ENSKMAP00000009898.1"/>
    </source>
</evidence>
<dbReference type="PROSITE" id="PS50001">
    <property type="entry name" value="SH2"/>
    <property type="match status" value="1"/>
</dbReference>
<dbReference type="InterPro" id="IPR036964">
    <property type="entry name" value="RASGEF_cat_dom_sf"/>
</dbReference>
<dbReference type="Ensembl" id="ENSKMAT00000010057.1">
    <property type="protein sequence ID" value="ENSKMAP00000009898.1"/>
    <property type="gene ID" value="ENSKMAG00000007427.1"/>
</dbReference>
<evidence type="ECO:0000259" key="6">
    <source>
        <dbReference type="PROSITE" id="PS50001"/>
    </source>
</evidence>
<dbReference type="PRINTS" id="PR00401">
    <property type="entry name" value="SH2DOMAIN"/>
</dbReference>
<dbReference type="PANTHER" id="PTHR14247">
    <property type="entry name" value="BREAST CANCER ANTI-ESTROGEN RESISTANCE PROTEIN 3 HOMOLOG-LIKE PROTEIN"/>
    <property type="match status" value="1"/>
</dbReference>
<dbReference type="InterPro" id="IPR001895">
    <property type="entry name" value="RASGEF_cat_dom"/>
</dbReference>
<dbReference type="SUPFAM" id="SSF48366">
    <property type="entry name" value="Ras GEF"/>
    <property type="match status" value="1"/>
</dbReference>
<evidence type="ECO:0000256" key="5">
    <source>
        <dbReference type="SAM" id="MobiDB-lite"/>
    </source>
</evidence>
<dbReference type="PROSITE" id="PS50009">
    <property type="entry name" value="RASGEF_CAT"/>
    <property type="match status" value="1"/>
</dbReference>
<feature type="domain" description="SH2" evidence="6">
    <location>
        <begin position="40"/>
        <end position="139"/>
    </location>
</feature>
<evidence type="ECO:0000256" key="3">
    <source>
        <dbReference type="PROSITE-ProRule" id="PRU00168"/>
    </source>
</evidence>
<proteinExistence type="predicted"/>
<accession>A0A3Q3A137</accession>
<dbReference type="GO" id="GO:0007264">
    <property type="term" value="P:small GTPase-mediated signal transduction"/>
    <property type="evidence" value="ECO:0007669"/>
    <property type="project" value="InterPro"/>
</dbReference>